<protein>
    <submittedName>
        <fullName evidence="1">Nucleoside deoxyribosyltransferase</fullName>
    </submittedName>
</protein>
<comment type="caution">
    <text evidence="1">The sequence shown here is derived from an EMBL/GenBank/DDBJ whole genome shotgun (WGS) entry which is preliminary data.</text>
</comment>
<dbReference type="SUPFAM" id="SSF52309">
    <property type="entry name" value="N-(deoxy)ribosyltransferase-like"/>
    <property type="match status" value="1"/>
</dbReference>
<dbReference type="Proteomes" id="UP000051500">
    <property type="component" value="Unassembled WGS sequence"/>
</dbReference>
<sequence length="158" mass="17845">MNKVYLAGPFFSDQQRERTKAVKEALLKNPTINSNGIFVPEEHPYADEEFGSLPWQVDVFKLDVNHIYQADIMVAIADYKMEESKHNEMDSGTAFEVGLAYGCNTPVAVVQFDPEKELNLMISQGLTAYFDASKDGLEQLATYDFNTLMPKRADRPVI</sequence>
<gene>
    <name evidence="1" type="ORF">IV53_GL001234</name>
</gene>
<dbReference type="eggNOG" id="COG3613">
    <property type="taxonomic scope" value="Bacteria"/>
</dbReference>
<dbReference type="AlphaFoldDB" id="A0A0R2KTL9"/>
<dbReference type="OrthoDB" id="397706at2"/>
<name>A0A0R2KTL9_9LACO</name>
<dbReference type="InterPro" id="IPR007710">
    <property type="entry name" value="Nucleoside_deoxyribTrfase"/>
</dbReference>
<dbReference type="GO" id="GO:0016740">
    <property type="term" value="F:transferase activity"/>
    <property type="evidence" value="ECO:0007669"/>
    <property type="project" value="UniProtKB-KW"/>
</dbReference>
<dbReference type="EMBL" id="JQBZ01000011">
    <property type="protein sequence ID" value="KRN89556.1"/>
    <property type="molecule type" value="Genomic_DNA"/>
</dbReference>
<organism evidence="1 2">
    <name type="scientific">Ligilactobacillus ceti DSM 22408</name>
    <dbReference type="NCBI Taxonomy" id="1122146"/>
    <lineage>
        <taxon>Bacteria</taxon>
        <taxon>Bacillati</taxon>
        <taxon>Bacillota</taxon>
        <taxon>Bacilli</taxon>
        <taxon>Lactobacillales</taxon>
        <taxon>Lactobacillaceae</taxon>
        <taxon>Ligilactobacillus</taxon>
    </lineage>
</organism>
<dbReference type="Gene3D" id="3.40.50.450">
    <property type="match status" value="1"/>
</dbReference>
<dbReference type="STRING" id="1122146.IV53_GL001234"/>
<reference evidence="1 2" key="1">
    <citation type="journal article" date="2015" name="Genome Announc.">
        <title>Expanding the biotechnology potential of lactobacilli through comparative genomics of 213 strains and associated genera.</title>
        <authorList>
            <person name="Sun Z."/>
            <person name="Harris H.M."/>
            <person name="McCann A."/>
            <person name="Guo C."/>
            <person name="Argimon S."/>
            <person name="Zhang W."/>
            <person name="Yang X."/>
            <person name="Jeffery I.B."/>
            <person name="Cooney J.C."/>
            <person name="Kagawa T.F."/>
            <person name="Liu W."/>
            <person name="Song Y."/>
            <person name="Salvetti E."/>
            <person name="Wrobel A."/>
            <person name="Rasinkangas P."/>
            <person name="Parkhill J."/>
            <person name="Rea M.C."/>
            <person name="O'Sullivan O."/>
            <person name="Ritari J."/>
            <person name="Douillard F.P."/>
            <person name="Paul Ross R."/>
            <person name="Yang R."/>
            <person name="Briner A.E."/>
            <person name="Felis G.E."/>
            <person name="de Vos W.M."/>
            <person name="Barrangou R."/>
            <person name="Klaenhammer T.R."/>
            <person name="Caufield P.W."/>
            <person name="Cui Y."/>
            <person name="Zhang H."/>
            <person name="O'Toole P.W."/>
        </authorList>
    </citation>
    <scope>NUCLEOTIDE SEQUENCE [LARGE SCALE GENOMIC DNA]</scope>
    <source>
        <strain evidence="1 2">DSM 22408</strain>
    </source>
</reference>
<dbReference type="Pfam" id="PF05014">
    <property type="entry name" value="Nuc_deoxyrib_tr"/>
    <property type="match status" value="1"/>
</dbReference>
<evidence type="ECO:0000313" key="2">
    <source>
        <dbReference type="Proteomes" id="UP000051500"/>
    </source>
</evidence>
<keyword evidence="1" id="KW-0808">Transferase</keyword>
<dbReference type="PATRIC" id="fig|1122146.4.peg.1271"/>
<dbReference type="RefSeq" id="WP_027106641.1">
    <property type="nucleotide sequence ID" value="NZ_AUHP01000015.1"/>
</dbReference>
<evidence type="ECO:0000313" key="1">
    <source>
        <dbReference type="EMBL" id="KRN89556.1"/>
    </source>
</evidence>
<keyword evidence="2" id="KW-1185">Reference proteome</keyword>
<proteinExistence type="predicted"/>
<accession>A0A0R2KTL9</accession>